<sequence>MGNIAIITLQDRDIKNLTLKLKQYRKVVGNPKELYIQVNPKETKTFTLKFDNKFMKIGQWRESIFTTTMARTKAIQILRELNNEKLDIDELRGKQANKYIYENLFYKIIEHKQKNVKKESYLSKVVIRHKKYFLPAFGKMDIKDIRYSDIKEILSAIFNPHDPNKSRLETIHRLIDNINEVFAIAQRDEHINKNFILALHKEFPTSRSYKQKLGIDSRLLAITDDEKLVEFLHDLKCDDKMDLQTKRAIYLQILCVNHPINTVSVKWDYINFDEKIWNIPANEMKMGYSH</sequence>
<dbReference type="InterPro" id="IPR038488">
    <property type="entry name" value="Integrase_DNA-bd_sf"/>
</dbReference>
<dbReference type="InterPro" id="IPR050808">
    <property type="entry name" value="Phage_Integrase"/>
</dbReference>
<protein>
    <recommendedName>
        <fullName evidence="4">Phage integrase central domain-containing protein</fullName>
    </recommendedName>
</protein>
<dbReference type="Gene3D" id="1.10.150.130">
    <property type="match status" value="1"/>
</dbReference>
<evidence type="ECO:0000256" key="2">
    <source>
        <dbReference type="ARBA" id="ARBA00022908"/>
    </source>
</evidence>
<gene>
    <name evidence="5" type="ORF">F1B92_04625</name>
</gene>
<name>A0A6L5WKU7_9BACT</name>
<evidence type="ECO:0000259" key="4">
    <source>
        <dbReference type="Pfam" id="PF22022"/>
    </source>
</evidence>
<feature type="domain" description="Phage integrase central" evidence="4">
    <location>
        <begin position="106"/>
        <end position="195"/>
    </location>
</feature>
<dbReference type="Pfam" id="PF22022">
    <property type="entry name" value="Phage_int_M"/>
    <property type="match status" value="1"/>
</dbReference>
<accession>A0A6L5WKU7</accession>
<dbReference type="InterPro" id="IPR010998">
    <property type="entry name" value="Integrase_recombinase_N"/>
</dbReference>
<evidence type="ECO:0000256" key="3">
    <source>
        <dbReference type="ARBA" id="ARBA00023125"/>
    </source>
</evidence>
<evidence type="ECO:0000256" key="1">
    <source>
        <dbReference type="ARBA" id="ARBA00008857"/>
    </source>
</evidence>
<reference evidence="5 6" key="1">
    <citation type="submission" date="2019-09" db="EMBL/GenBank/DDBJ databases">
        <authorList>
            <person name="Silva M."/>
            <person name="Pereira G."/>
            <person name="Lopes-Da-Costa L."/>
            <person name="Silva E."/>
        </authorList>
    </citation>
    <scope>NUCLEOTIDE SEQUENCE [LARGE SCALE GENOMIC DNA]</scope>
    <source>
        <strain evidence="5 6">FMV-PI01</strain>
    </source>
</reference>
<dbReference type="SUPFAM" id="SSF56349">
    <property type="entry name" value="DNA breaking-rejoining enzymes"/>
    <property type="match status" value="1"/>
</dbReference>
<evidence type="ECO:0000313" key="5">
    <source>
        <dbReference type="EMBL" id="MSN96463.1"/>
    </source>
</evidence>
<dbReference type="InterPro" id="IPR011010">
    <property type="entry name" value="DNA_brk_join_enz"/>
</dbReference>
<reference evidence="5 6" key="2">
    <citation type="submission" date="2020-03" db="EMBL/GenBank/DDBJ databases">
        <title>Campylobacter portucalensis sp. nov., a new species of Campylobacter isolated from the reproductive tract of bulls.</title>
        <authorList>
            <person name="Silva M.F."/>
            <person name="Pereira G."/>
            <person name="Carneiro C."/>
            <person name="Hemphill A."/>
            <person name="Mateus L."/>
            <person name="Lopes-Da-Costa L."/>
            <person name="Silva E."/>
        </authorList>
    </citation>
    <scope>NUCLEOTIDE SEQUENCE [LARGE SCALE GENOMIC DNA]</scope>
    <source>
        <strain evidence="5 6">FMV-PI01</strain>
    </source>
</reference>
<dbReference type="PANTHER" id="PTHR30629:SF2">
    <property type="entry name" value="PROPHAGE INTEGRASE INTS-RELATED"/>
    <property type="match status" value="1"/>
</dbReference>
<dbReference type="GO" id="GO:0003677">
    <property type="term" value="F:DNA binding"/>
    <property type="evidence" value="ECO:0007669"/>
    <property type="project" value="UniProtKB-KW"/>
</dbReference>
<dbReference type="AlphaFoldDB" id="A0A6L5WKU7"/>
<dbReference type="EMBL" id="VWSJ01000012">
    <property type="protein sequence ID" value="MSN96463.1"/>
    <property type="molecule type" value="Genomic_DNA"/>
</dbReference>
<dbReference type="Proteomes" id="UP000476338">
    <property type="component" value="Unassembled WGS sequence"/>
</dbReference>
<evidence type="ECO:0000313" key="6">
    <source>
        <dbReference type="Proteomes" id="UP000476338"/>
    </source>
</evidence>
<dbReference type="RefSeq" id="WP_154570734.1">
    <property type="nucleotide sequence ID" value="NZ_VWSJ01000012.1"/>
</dbReference>
<dbReference type="InterPro" id="IPR053876">
    <property type="entry name" value="Phage_int_M"/>
</dbReference>
<dbReference type="Gene3D" id="3.30.160.390">
    <property type="entry name" value="Integrase, DNA-binding domain"/>
    <property type="match status" value="1"/>
</dbReference>
<comment type="similarity">
    <text evidence="1">Belongs to the 'phage' integrase family.</text>
</comment>
<keyword evidence="6" id="KW-1185">Reference proteome</keyword>
<keyword evidence="2" id="KW-0229">DNA integration</keyword>
<dbReference type="PANTHER" id="PTHR30629">
    <property type="entry name" value="PROPHAGE INTEGRASE"/>
    <property type="match status" value="1"/>
</dbReference>
<comment type="caution">
    <text evidence="5">The sequence shown here is derived from an EMBL/GenBank/DDBJ whole genome shotgun (WGS) entry which is preliminary data.</text>
</comment>
<proteinExistence type="inferred from homology"/>
<keyword evidence="3" id="KW-0238">DNA-binding</keyword>
<organism evidence="5 6">
    <name type="scientific">Campylobacter portucalensis</name>
    <dbReference type="NCBI Taxonomy" id="2608384"/>
    <lineage>
        <taxon>Bacteria</taxon>
        <taxon>Pseudomonadati</taxon>
        <taxon>Campylobacterota</taxon>
        <taxon>Epsilonproteobacteria</taxon>
        <taxon>Campylobacterales</taxon>
        <taxon>Campylobacteraceae</taxon>
        <taxon>Campylobacter</taxon>
    </lineage>
</organism>
<dbReference type="GO" id="GO:0015074">
    <property type="term" value="P:DNA integration"/>
    <property type="evidence" value="ECO:0007669"/>
    <property type="project" value="UniProtKB-KW"/>
</dbReference>